<keyword evidence="1" id="KW-1133">Transmembrane helix</keyword>
<sequence>MTTSVLPEVDLGDDIGEAIDVTRSSQRDRDREWSEAVAAQYELDELEAMCNWLDVNLDLNQQRLESVTTRLGSVVAFGAAVLALMAATVKQDAWPLTGLATVVSSVAICVAVVGQRTVYRPDRDPTSTWDTMWGPRKAGELQVILYRRRSALFEDQRKVIDERTGALKASSWILAFGSFLAVTAILVSRL</sequence>
<gene>
    <name evidence="2" type="ORF">GCM10009798_13090</name>
</gene>
<feature type="transmembrane region" description="Helical" evidence="1">
    <location>
        <begin position="67"/>
        <end position="87"/>
    </location>
</feature>
<organism evidence="2 3">
    <name type="scientific">Nocardioides panacihumi</name>
    <dbReference type="NCBI Taxonomy" id="400774"/>
    <lineage>
        <taxon>Bacteria</taxon>
        <taxon>Bacillati</taxon>
        <taxon>Actinomycetota</taxon>
        <taxon>Actinomycetes</taxon>
        <taxon>Propionibacteriales</taxon>
        <taxon>Nocardioidaceae</taxon>
        <taxon>Nocardioides</taxon>
    </lineage>
</organism>
<keyword evidence="1" id="KW-0472">Membrane</keyword>
<reference evidence="2 3" key="1">
    <citation type="journal article" date="2019" name="Int. J. Syst. Evol. Microbiol.">
        <title>The Global Catalogue of Microorganisms (GCM) 10K type strain sequencing project: providing services to taxonomists for standard genome sequencing and annotation.</title>
        <authorList>
            <consortium name="The Broad Institute Genomics Platform"/>
            <consortium name="The Broad Institute Genome Sequencing Center for Infectious Disease"/>
            <person name="Wu L."/>
            <person name="Ma J."/>
        </authorList>
    </citation>
    <scope>NUCLEOTIDE SEQUENCE [LARGE SCALE GENOMIC DNA]</scope>
    <source>
        <strain evidence="2 3">JCM 15309</strain>
    </source>
</reference>
<dbReference type="RefSeq" id="WP_344043626.1">
    <property type="nucleotide sequence ID" value="NZ_BAAAPB010000001.1"/>
</dbReference>
<evidence type="ECO:0000256" key="1">
    <source>
        <dbReference type="SAM" id="Phobius"/>
    </source>
</evidence>
<evidence type="ECO:0000313" key="3">
    <source>
        <dbReference type="Proteomes" id="UP001500571"/>
    </source>
</evidence>
<protein>
    <recommendedName>
        <fullName evidence="4">SLATT domain-containing protein</fullName>
    </recommendedName>
</protein>
<comment type="caution">
    <text evidence="2">The sequence shown here is derived from an EMBL/GenBank/DDBJ whole genome shotgun (WGS) entry which is preliminary data.</text>
</comment>
<dbReference type="Proteomes" id="UP001500571">
    <property type="component" value="Unassembled WGS sequence"/>
</dbReference>
<accession>A0ABN2QMP0</accession>
<feature type="transmembrane region" description="Helical" evidence="1">
    <location>
        <begin position="93"/>
        <end position="113"/>
    </location>
</feature>
<proteinExistence type="predicted"/>
<keyword evidence="1" id="KW-0812">Transmembrane</keyword>
<evidence type="ECO:0008006" key="4">
    <source>
        <dbReference type="Google" id="ProtNLM"/>
    </source>
</evidence>
<keyword evidence="3" id="KW-1185">Reference proteome</keyword>
<dbReference type="EMBL" id="BAAAPB010000001">
    <property type="protein sequence ID" value="GAA1955239.1"/>
    <property type="molecule type" value="Genomic_DNA"/>
</dbReference>
<evidence type="ECO:0000313" key="2">
    <source>
        <dbReference type="EMBL" id="GAA1955239.1"/>
    </source>
</evidence>
<feature type="transmembrane region" description="Helical" evidence="1">
    <location>
        <begin position="166"/>
        <end position="187"/>
    </location>
</feature>
<name>A0ABN2QMP0_9ACTN</name>